<accession>A0A4S8S0N9</accession>
<feature type="transmembrane region" description="Helical" evidence="1">
    <location>
        <begin position="7"/>
        <end position="27"/>
    </location>
</feature>
<dbReference type="AlphaFoldDB" id="A0A4S8S0N9"/>
<dbReference type="InterPro" id="IPR021215">
    <property type="entry name" value="DUF2752"/>
</dbReference>
<comment type="caution">
    <text evidence="2">The sequence shown here is derived from an EMBL/GenBank/DDBJ whole genome shotgun (WGS) entry which is preliminary data.</text>
</comment>
<evidence type="ECO:0000313" key="3">
    <source>
        <dbReference type="Proteomes" id="UP000310406"/>
    </source>
</evidence>
<feature type="transmembrane region" description="Helical" evidence="1">
    <location>
        <begin position="100"/>
        <end position="118"/>
    </location>
</feature>
<protein>
    <submittedName>
        <fullName evidence="2">DUF2752 domain-containing protein</fullName>
    </submittedName>
</protein>
<feature type="transmembrane region" description="Helical" evidence="1">
    <location>
        <begin position="69"/>
        <end position="88"/>
    </location>
</feature>
<dbReference type="Proteomes" id="UP000310406">
    <property type="component" value="Unassembled WGS sequence"/>
</dbReference>
<proteinExistence type="predicted"/>
<dbReference type="Pfam" id="PF10825">
    <property type="entry name" value="DUF2752"/>
    <property type="match status" value="1"/>
</dbReference>
<keyword evidence="1" id="KW-0812">Transmembrane</keyword>
<sequence>MQAATKKILVVGLGVLSVVAILLYFSFNPENGFLFPKCPMHQYLGIYCSGCGSQRAIHDLLHLRIGDAIGHNALLLPALFVILQHLLVKAGVLKGKSLLGYRYAPLVLLVVVLLFMVLRNLKLYPFELLAP</sequence>
<keyword evidence="1" id="KW-1133">Transmembrane helix</keyword>
<organism evidence="2 3">
    <name type="scientific">Flagellimonas alvinocaridis</name>
    <dbReference type="NCBI Taxonomy" id="2530200"/>
    <lineage>
        <taxon>Bacteria</taxon>
        <taxon>Pseudomonadati</taxon>
        <taxon>Bacteroidota</taxon>
        <taxon>Flavobacteriia</taxon>
        <taxon>Flavobacteriales</taxon>
        <taxon>Flavobacteriaceae</taxon>
        <taxon>Flagellimonas</taxon>
    </lineage>
</organism>
<evidence type="ECO:0000313" key="2">
    <source>
        <dbReference type="EMBL" id="THV60304.1"/>
    </source>
</evidence>
<gene>
    <name evidence="2" type="ORF">EZV76_07010</name>
</gene>
<keyword evidence="3" id="KW-1185">Reference proteome</keyword>
<dbReference type="EMBL" id="SNTZ01000002">
    <property type="protein sequence ID" value="THV60304.1"/>
    <property type="molecule type" value="Genomic_DNA"/>
</dbReference>
<evidence type="ECO:0000256" key="1">
    <source>
        <dbReference type="SAM" id="Phobius"/>
    </source>
</evidence>
<name>A0A4S8S0N9_9FLAO</name>
<reference evidence="2 3" key="1">
    <citation type="submission" date="2019-03" db="EMBL/GenBank/DDBJ databases">
        <title>Muricauda SCR12 sp.nov, a marine bacterium isolated from Pacific Ocean:the Okinawa trough.</title>
        <authorList>
            <person name="Liu L."/>
        </authorList>
    </citation>
    <scope>NUCLEOTIDE SEQUENCE [LARGE SCALE GENOMIC DNA]</scope>
    <source>
        <strain evidence="2 3">SCR12</strain>
    </source>
</reference>
<keyword evidence="1" id="KW-0472">Membrane</keyword>